<dbReference type="Proteomes" id="UP000004471">
    <property type="component" value="Unassembled WGS sequence"/>
</dbReference>
<dbReference type="HOGENOM" id="CLU_3352909_0_0_6"/>
<dbReference type="EMBL" id="AEAH01004220">
    <property type="protein sequence ID" value="EGH35926.1"/>
    <property type="molecule type" value="Genomic_DNA"/>
</dbReference>
<protein>
    <recommendedName>
        <fullName evidence="3">Amino acid adenylation</fullName>
    </recommendedName>
</protein>
<evidence type="ECO:0000313" key="2">
    <source>
        <dbReference type="Proteomes" id="UP000004471"/>
    </source>
</evidence>
<accession>F3G0D4</accession>
<proteinExistence type="predicted"/>
<name>F3G0D4_PSESX</name>
<sequence length="36" mass="3968">TSSTAEGLGTWIDIERFKGVERTNYPLALNVDDEGL</sequence>
<evidence type="ECO:0000313" key="1">
    <source>
        <dbReference type="EMBL" id="EGH35926.1"/>
    </source>
</evidence>
<feature type="non-terminal residue" evidence="1">
    <location>
        <position position="1"/>
    </location>
</feature>
<evidence type="ECO:0008006" key="3">
    <source>
        <dbReference type="Google" id="ProtNLM"/>
    </source>
</evidence>
<comment type="caution">
    <text evidence="1">The sequence shown here is derived from an EMBL/GenBank/DDBJ whole genome shotgun (WGS) entry which is preliminary data.</text>
</comment>
<feature type="non-terminal residue" evidence="1">
    <location>
        <position position="36"/>
    </location>
</feature>
<dbReference type="AlphaFoldDB" id="F3G0D4"/>
<organism evidence="1 2">
    <name type="scientific">Pseudomonas syringae pv. japonica str. M301072</name>
    <dbReference type="NCBI Taxonomy" id="629262"/>
    <lineage>
        <taxon>Bacteria</taxon>
        <taxon>Pseudomonadati</taxon>
        <taxon>Pseudomonadota</taxon>
        <taxon>Gammaproteobacteria</taxon>
        <taxon>Pseudomonadales</taxon>
        <taxon>Pseudomonadaceae</taxon>
        <taxon>Pseudomonas</taxon>
        <taxon>Pseudomonas syringae</taxon>
    </lineage>
</organism>
<reference evidence="1 2" key="1">
    <citation type="journal article" date="2011" name="PLoS Pathog.">
        <title>Dynamic evolution of pathogenicity revealed by sequencing and comparative genomics of 19 Pseudomonas syringae isolates.</title>
        <authorList>
            <person name="Baltrus D.A."/>
            <person name="Nishimura M.T."/>
            <person name="Romanchuk A."/>
            <person name="Chang J.H."/>
            <person name="Mukhtar M.S."/>
            <person name="Cherkis K."/>
            <person name="Roach J."/>
            <person name="Grant S.R."/>
            <person name="Jones C.D."/>
            <person name="Dangl J.L."/>
        </authorList>
    </citation>
    <scope>NUCLEOTIDE SEQUENCE [LARGE SCALE GENOMIC DNA]</scope>
    <source>
        <strain evidence="2">M301072PT</strain>
    </source>
</reference>
<gene>
    <name evidence="1" type="ORF">PSYJA_45516</name>
</gene>